<evidence type="ECO:0000313" key="1">
    <source>
        <dbReference type="EMBL" id="AIW03845.1"/>
    </source>
</evidence>
<name>A0A0A0RP16_9CAUD</name>
<dbReference type="Proteomes" id="UP000030203">
    <property type="component" value="Segment"/>
</dbReference>
<proteinExistence type="predicted"/>
<organism evidence="1 2">
    <name type="scientific">Citrobacter phage Moogle</name>
    <dbReference type="NCBI Taxonomy" id="1540094"/>
    <lineage>
        <taxon>Viruses</taxon>
        <taxon>Duplodnaviria</taxon>
        <taxon>Heunggongvirae</taxon>
        <taxon>Uroviricota</taxon>
        <taxon>Caudoviricetes</taxon>
        <taxon>Andersonviridae</taxon>
        <taxon>Ounavirinae</taxon>
        <taxon>Mooglevirus</taxon>
        <taxon>Mooglevirus moogle</taxon>
    </lineage>
</organism>
<dbReference type="GeneID" id="24574048"/>
<dbReference type="RefSeq" id="YP_009145751.1">
    <property type="nucleotide sequence ID" value="NC_027293.1"/>
</dbReference>
<sequence length="185" mass="21209">MKCFHGTTQENFLNLINGGEKPSGAWNCSDMDGCFYVYPVNKFYDVEDMDAEQITDEGIKNALDSASITAAFQMKSQNIVILELDIPDEDLQDDWSCENMSDVASFTEYFDKSWIKKIYTTEFNAMYAPFFVPSLQNRNLGYVPDELRNIATMVQRSDEMNNVYCDIFESMQSKVIESNISDFEA</sequence>
<dbReference type="OrthoDB" id="9876at10239"/>
<dbReference type="KEGG" id="vg:24574048"/>
<evidence type="ECO:0000313" key="2">
    <source>
        <dbReference type="Proteomes" id="UP000030203"/>
    </source>
</evidence>
<keyword evidence="2" id="KW-1185">Reference proteome</keyword>
<accession>A0A0A0RP16</accession>
<reference evidence="1 2" key="1">
    <citation type="journal article" date="2015" name="Genome Announc.">
        <title>Complete Genome Sequence of Citrobacter freundii Myophage Moogle.</title>
        <authorList>
            <person name="Nguyen Q.T."/>
            <person name="Luna A.J."/>
            <person name="Hernandez A.C."/>
            <person name="Kuty Everett G.F."/>
        </authorList>
    </citation>
    <scope>NUCLEOTIDE SEQUENCE [LARGE SCALE GENOMIC DNA]</scope>
</reference>
<protein>
    <submittedName>
        <fullName evidence="1">Uncharacterized protein</fullName>
    </submittedName>
</protein>
<gene>
    <name evidence="1" type="ORF">CPT_Moogle108</name>
</gene>
<dbReference type="EMBL" id="KM236239">
    <property type="protein sequence ID" value="AIW03845.1"/>
    <property type="molecule type" value="Genomic_DNA"/>
</dbReference>